<keyword evidence="1" id="KW-0812">Transmembrane</keyword>
<feature type="transmembrane region" description="Helical" evidence="1">
    <location>
        <begin position="237"/>
        <end position="264"/>
    </location>
</feature>
<sequence length="491" mass="53711">MASTSAALPRLDKIFLVGIWLETVLWGIHEVARNFYVKRQRTDKCISVVIFASAIWIIFWKRGGSTQWMLGITSTILFSFATIHISVSLQQLLEAFIYIPPGASPLYSTLYWADDTTSLSIIKDVLYDTTVWLQDIVLIWRLYIVWNRNWKICVAPIIVDLAHMAAAYGATILEVRGTVSIYSPVVKGLGLAGWSLDLVVNISVTLVIAARLWYMGMKVTSMTSSRTHSSDQQQNKYLAPIFTIIESGALFAAVTIIMLILYLTGNPVTLAALGIATQLAVTTPLLIIVRVGLGLTHGLPKAYKNLSTTVSDFQAATLSQSGTYGGSAIRFAPSRDIATSSASSQGEMVYVMQDFKVADSLGIDEITTKYHAPRVGGRALEDLGFVDIVPSSDVDEPWGQESHQLRRLAAAHEKSLSDASAARAGYLFDVISNIVPENLLGPGERPPWRYETKGEDPNGSRHLIARILVTKISTSISISEIAATIDRVVGD</sequence>
<organism evidence="2 3">
    <name type="scientific">Postia placenta MAD-698-R-SB12</name>
    <dbReference type="NCBI Taxonomy" id="670580"/>
    <lineage>
        <taxon>Eukaryota</taxon>
        <taxon>Fungi</taxon>
        <taxon>Dikarya</taxon>
        <taxon>Basidiomycota</taxon>
        <taxon>Agaricomycotina</taxon>
        <taxon>Agaricomycetes</taxon>
        <taxon>Polyporales</taxon>
        <taxon>Adustoporiaceae</taxon>
        <taxon>Rhodonia</taxon>
    </lineage>
</organism>
<evidence type="ECO:0000313" key="3">
    <source>
        <dbReference type="Proteomes" id="UP000194127"/>
    </source>
</evidence>
<dbReference type="RefSeq" id="XP_024335359.1">
    <property type="nucleotide sequence ID" value="XM_024486702.1"/>
</dbReference>
<feature type="transmembrane region" description="Helical" evidence="1">
    <location>
        <begin position="66"/>
        <end position="83"/>
    </location>
</feature>
<accession>A0A1X6MQC3</accession>
<reference evidence="2 3" key="1">
    <citation type="submission" date="2017-04" db="EMBL/GenBank/DDBJ databases">
        <title>Genome Sequence of the Model Brown-Rot Fungus Postia placenta SB12.</title>
        <authorList>
            <consortium name="DOE Joint Genome Institute"/>
            <person name="Gaskell J."/>
            <person name="Kersten P."/>
            <person name="Larrondo L.F."/>
            <person name="Canessa P."/>
            <person name="Martinez D."/>
            <person name="Hibbett D."/>
            <person name="Schmoll M."/>
            <person name="Kubicek C.P."/>
            <person name="Martinez A.T."/>
            <person name="Yadav J."/>
            <person name="Master E."/>
            <person name="Magnuson J.K."/>
            <person name="James T."/>
            <person name="Yaver D."/>
            <person name="Berka R."/>
            <person name="Labutti K."/>
            <person name="Lipzen A."/>
            <person name="Aerts A."/>
            <person name="Barry K."/>
            <person name="Henrissat B."/>
            <person name="Blanchette R."/>
            <person name="Grigoriev I."/>
            <person name="Cullen D."/>
        </authorList>
    </citation>
    <scope>NUCLEOTIDE SEQUENCE [LARGE SCALE GENOMIC DNA]</scope>
    <source>
        <strain evidence="2 3">MAD-698-R-SB12</strain>
    </source>
</reference>
<feature type="transmembrane region" description="Helical" evidence="1">
    <location>
        <begin position="44"/>
        <end position="60"/>
    </location>
</feature>
<feature type="transmembrane region" description="Helical" evidence="1">
    <location>
        <begin position="14"/>
        <end position="32"/>
    </location>
</feature>
<gene>
    <name evidence="2" type="ORF">POSPLADRAFT_1152937</name>
</gene>
<evidence type="ECO:0000313" key="2">
    <source>
        <dbReference type="EMBL" id="OSX58565.1"/>
    </source>
</evidence>
<dbReference type="EMBL" id="KZ110604">
    <property type="protein sequence ID" value="OSX58565.1"/>
    <property type="molecule type" value="Genomic_DNA"/>
</dbReference>
<keyword evidence="1" id="KW-0472">Membrane</keyword>
<dbReference type="Proteomes" id="UP000194127">
    <property type="component" value="Unassembled WGS sequence"/>
</dbReference>
<name>A0A1X6MQC3_9APHY</name>
<feature type="transmembrane region" description="Helical" evidence="1">
    <location>
        <begin position="153"/>
        <end position="173"/>
    </location>
</feature>
<proteinExistence type="predicted"/>
<protein>
    <submittedName>
        <fullName evidence="2">Uncharacterized protein</fullName>
    </submittedName>
</protein>
<dbReference type="AlphaFoldDB" id="A0A1X6MQC3"/>
<dbReference type="OrthoDB" id="3357408at2759"/>
<keyword evidence="3" id="KW-1185">Reference proteome</keyword>
<keyword evidence="1" id="KW-1133">Transmembrane helix</keyword>
<feature type="transmembrane region" description="Helical" evidence="1">
    <location>
        <begin position="270"/>
        <end position="293"/>
    </location>
</feature>
<dbReference type="GeneID" id="36331651"/>
<feature type="transmembrane region" description="Helical" evidence="1">
    <location>
        <begin position="193"/>
        <end position="216"/>
    </location>
</feature>
<evidence type="ECO:0000256" key="1">
    <source>
        <dbReference type="SAM" id="Phobius"/>
    </source>
</evidence>